<dbReference type="GO" id="GO:0016226">
    <property type="term" value="P:iron-sulfur cluster assembly"/>
    <property type="evidence" value="ECO:0007669"/>
    <property type="project" value="InterPro"/>
</dbReference>
<dbReference type="SUPFAM" id="SSF101960">
    <property type="entry name" value="Stabilizer of iron transporter SufD"/>
    <property type="match status" value="1"/>
</dbReference>
<evidence type="ECO:0000256" key="1">
    <source>
        <dbReference type="ARBA" id="ARBA00043967"/>
    </source>
</evidence>
<evidence type="ECO:0000313" key="4">
    <source>
        <dbReference type="EMBL" id="SDX96695.1"/>
    </source>
</evidence>
<evidence type="ECO:0000259" key="3">
    <source>
        <dbReference type="Pfam" id="PF19295"/>
    </source>
</evidence>
<dbReference type="PANTHER" id="PTHR43575">
    <property type="entry name" value="PROTEIN ABCI7, CHLOROPLASTIC"/>
    <property type="match status" value="1"/>
</dbReference>
<dbReference type="InterPro" id="IPR000825">
    <property type="entry name" value="SUF_FeS_clus_asmbl_SufBD_core"/>
</dbReference>
<proteinExistence type="inferred from homology"/>
<dbReference type="InterPro" id="IPR011542">
    <property type="entry name" value="SUF_FeS_clus_asmbl_SufD"/>
</dbReference>
<keyword evidence="5" id="KW-1185">Reference proteome</keyword>
<dbReference type="STRING" id="762486.SAMN05444411_1134"/>
<dbReference type="OrthoDB" id="9768262at2"/>
<sequence length="440" mass="49722">MELKEKLVSSFLAFENKGGLDLDSNVHSIRSKAIQNFEKEGFPTKKDEEWKYTSLKSLLKKDLGLFPSTDKTIGFKDIKEYLINDIESYTLIFIDGVFNSFLSDTTHDDCDVCVLSSALTRPKYKMIVDNYFNTIAKDNNSMAELNTAFTKEGAFINIPKNTIVQKPIQILNFSTGKEKEVMLQPRNLVVVGENSHVQIIERHQNLSKNTTLTNSVTEIFVHKRAIVDFYKIQDDTKDSSIVDSTFVTQKQQSIASVHTYSFGGKIIRNNLEFYHEGEHITSNLNGISILNDKQHVDNHTLVNHKYPNCESHELYKGIYDDKSTGVFNGKVIVEQEAQKTNAFQQNNNILISDGAEINAKPQLEIFADDVKCSHGCTIGQLDESALFYMQSRGIPKKEAKALLLFAFGNDVVEKIKIPQLKTRITKLIAKNLGVDLGFEL</sequence>
<accession>A0A1H3G0R7</accession>
<dbReference type="InterPro" id="IPR045595">
    <property type="entry name" value="SufBD_N"/>
</dbReference>
<reference evidence="4 5" key="1">
    <citation type="submission" date="2016-10" db="EMBL/GenBank/DDBJ databases">
        <authorList>
            <person name="de Groot N.N."/>
        </authorList>
    </citation>
    <scope>NUCLEOTIDE SEQUENCE [LARGE SCALE GENOMIC DNA]</scope>
    <source>
        <strain evidence="4 5">DSM 24956</strain>
    </source>
</reference>
<feature type="domain" description="SUF system FeS cluster assembly SufBD N-terminal" evidence="3">
    <location>
        <begin position="25"/>
        <end position="170"/>
    </location>
</feature>
<gene>
    <name evidence="4" type="ORF">SAMN05444411_1134</name>
</gene>
<dbReference type="AlphaFoldDB" id="A0A1H3G0R7"/>
<name>A0A1H3G0R7_9FLAO</name>
<evidence type="ECO:0000259" key="2">
    <source>
        <dbReference type="Pfam" id="PF01458"/>
    </source>
</evidence>
<feature type="domain" description="SUF system FeS cluster assembly SufBD core" evidence="2">
    <location>
        <begin position="178"/>
        <end position="407"/>
    </location>
</feature>
<protein>
    <submittedName>
        <fullName evidence="4">Iron-regulated ABC transporter permease protein SufD</fullName>
    </submittedName>
</protein>
<dbReference type="PANTHER" id="PTHR43575:SF1">
    <property type="entry name" value="PROTEIN ABCI7, CHLOROPLASTIC"/>
    <property type="match status" value="1"/>
</dbReference>
<dbReference type="Pfam" id="PF19295">
    <property type="entry name" value="SufBD_N"/>
    <property type="match status" value="1"/>
</dbReference>
<dbReference type="Proteomes" id="UP000199595">
    <property type="component" value="Unassembled WGS sequence"/>
</dbReference>
<organism evidence="4 5">
    <name type="scientific">Lutibacter oricola</name>
    <dbReference type="NCBI Taxonomy" id="762486"/>
    <lineage>
        <taxon>Bacteria</taxon>
        <taxon>Pseudomonadati</taxon>
        <taxon>Bacteroidota</taxon>
        <taxon>Flavobacteriia</taxon>
        <taxon>Flavobacteriales</taxon>
        <taxon>Flavobacteriaceae</taxon>
        <taxon>Lutibacter</taxon>
    </lineage>
</organism>
<dbReference type="InterPro" id="IPR055346">
    <property type="entry name" value="Fe-S_cluster_assembly_SufBD"/>
</dbReference>
<dbReference type="EMBL" id="FNNJ01000013">
    <property type="protein sequence ID" value="SDX96695.1"/>
    <property type="molecule type" value="Genomic_DNA"/>
</dbReference>
<evidence type="ECO:0000313" key="5">
    <source>
        <dbReference type="Proteomes" id="UP000199595"/>
    </source>
</evidence>
<dbReference type="InterPro" id="IPR037284">
    <property type="entry name" value="SUF_FeS_clus_asmbl_SufBD_sf"/>
</dbReference>
<dbReference type="NCBIfam" id="TIGR01981">
    <property type="entry name" value="sufD"/>
    <property type="match status" value="1"/>
</dbReference>
<dbReference type="Pfam" id="PF01458">
    <property type="entry name" value="SUFBD_core"/>
    <property type="match status" value="1"/>
</dbReference>
<comment type="similarity">
    <text evidence="1">Belongs to the iron-sulfur cluster assembly SufBD family.</text>
</comment>
<dbReference type="RefSeq" id="WP_090125946.1">
    <property type="nucleotide sequence ID" value="NZ_FNNJ01000013.1"/>
</dbReference>